<dbReference type="EMBL" id="CP089983">
    <property type="protein sequence ID" value="WXB03477.1"/>
    <property type="molecule type" value="Genomic_DNA"/>
</dbReference>
<feature type="signal peptide" evidence="1">
    <location>
        <begin position="1"/>
        <end position="19"/>
    </location>
</feature>
<keyword evidence="1" id="KW-0732">Signal</keyword>
<evidence type="ECO:0000313" key="3">
    <source>
        <dbReference type="Proteomes" id="UP001374803"/>
    </source>
</evidence>
<evidence type="ECO:0000313" key="2">
    <source>
        <dbReference type="EMBL" id="WXB03477.1"/>
    </source>
</evidence>
<protein>
    <recommendedName>
        <fullName evidence="4">Cytochrome P460 domain-containing protein</fullName>
    </recommendedName>
</protein>
<proteinExistence type="predicted"/>
<organism evidence="2 3">
    <name type="scientific">Pendulispora rubella</name>
    <dbReference type="NCBI Taxonomy" id="2741070"/>
    <lineage>
        <taxon>Bacteria</taxon>
        <taxon>Pseudomonadati</taxon>
        <taxon>Myxococcota</taxon>
        <taxon>Myxococcia</taxon>
        <taxon>Myxococcales</taxon>
        <taxon>Sorangiineae</taxon>
        <taxon>Pendulisporaceae</taxon>
        <taxon>Pendulispora</taxon>
    </lineage>
</organism>
<dbReference type="PROSITE" id="PS51257">
    <property type="entry name" value="PROKAR_LIPOPROTEIN"/>
    <property type="match status" value="1"/>
</dbReference>
<dbReference type="Proteomes" id="UP001374803">
    <property type="component" value="Chromosome"/>
</dbReference>
<keyword evidence="3" id="KW-1185">Reference proteome</keyword>
<evidence type="ECO:0008006" key="4">
    <source>
        <dbReference type="Google" id="ProtNLM"/>
    </source>
</evidence>
<evidence type="ECO:0000256" key="1">
    <source>
        <dbReference type="SAM" id="SignalP"/>
    </source>
</evidence>
<accession>A0ABZ2L4B9</accession>
<dbReference type="RefSeq" id="WP_394833106.1">
    <property type="nucleotide sequence ID" value="NZ_CP089929.1"/>
</dbReference>
<sequence>MHRTFFLASFAIPMLTFFACGEGDGNAVFPGPPGHDASFPRDGAAISDTGVQDARITDAGYDAADAADDAGWSPPVACGAALPGPPLAPNLTEAQPGYGEELAQTDTSGVPDPFDYSGQSRMMRAIVHYMLEESADRPATATRVQATEHENMGHAFLASAARGRDGGLDVPFLRRGLHYHYPCSRPLPATLDELRARYGDYRTWSDETIACSKPKNGPRRIFANGEKGIFVAETLVDGGVRETEVIFTRLRNDGQLDFAAYTAEGQLTDRSTFATNGGGTITAAAPYICMSCHLNTTNGGFTTLRPTGTGAGCKDAGP</sequence>
<name>A0ABZ2L4B9_9BACT</name>
<gene>
    <name evidence="2" type="ORF">LVJ94_42060</name>
</gene>
<reference evidence="2" key="1">
    <citation type="submission" date="2021-12" db="EMBL/GenBank/DDBJ databases">
        <title>Discovery of the Pendulisporaceae a myxobacterial family with distinct sporulation behavior and unique specialized metabolism.</title>
        <authorList>
            <person name="Garcia R."/>
            <person name="Popoff A."/>
            <person name="Bader C.D."/>
            <person name="Loehr J."/>
            <person name="Walesch S."/>
            <person name="Walt C."/>
            <person name="Boldt J."/>
            <person name="Bunk B."/>
            <person name="Haeckl F.J.F.P.J."/>
            <person name="Gunesch A.P."/>
            <person name="Birkelbach J."/>
            <person name="Nuebel U."/>
            <person name="Pietschmann T."/>
            <person name="Bach T."/>
            <person name="Mueller R."/>
        </authorList>
    </citation>
    <scope>NUCLEOTIDE SEQUENCE</scope>
    <source>
        <strain evidence="2">MSr11367</strain>
    </source>
</reference>
<feature type="chain" id="PRO_5046174470" description="Cytochrome P460 domain-containing protein" evidence="1">
    <location>
        <begin position="20"/>
        <end position="318"/>
    </location>
</feature>